<dbReference type="InterPro" id="IPR015360">
    <property type="entry name" value="XPC-bd"/>
</dbReference>
<organism evidence="9 10">
    <name type="scientific">Sclerotinia nivalis</name>
    <dbReference type="NCBI Taxonomy" id="352851"/>
    <lineage>
        <taxon>Eukaryota</taxon>
        <taxon>Fungi</taxon>
        <taxon>Dikarya</taxon>
        <taxon>Ascomycota</taxon>
        <taxon>Pezizomycotina</taxon>
        <taxon>Leotiomycetes</taxon>
        <taxon>Helotiales</taxon>
        <taxon>Sclerotiniaceae</taxon>
        <taxon>Sclerotinia</taxon>
    </lineage>
</organism>
<evidence type="ECO:0000259" key="8">
    <source>
        <dbReference type="PROSITE" id="PS50053"/>
    </source>
</evidence>
<dbReference type="GO" id="GO:0043161">
    <property type="term" value="P:proteasome-mediated ubiquitin-dependent protein catabolic process"/>
    <property type="evidence" value="ECO:0007669"/>
    <property type="project" value="UniProtKB-UniRule"/>
</dbReference>
<evidence type="ECO:0000256" key="2">
    <source>
        <dbReference type="ARBA" id="ARBA00022763"/>
    </source>
</evidence>
<feature type="compositionally biased region" description="Low complexity" evidence="6">
    <location>
        <begin position="80"/>
        <end position="98"/>
    </location>
</feature>
<keyword evidence="1" id="KW-0677">Repeat</keyword>
<feature type="compositionally biased region" description="Low complexity" evidence="6">
    <location>
        <begin position="196"/>
        <end position="214"/>
    </location>
</feature>
<dbReference type="FunFam" id="3.10.20.90:FF:000175">
    <property type="entry name" value="UV excision repair protein Rad23"/>
    <property type="match status" value="1"/>
</dbReference>
<dbReference type="PRINTS" id="PR01839">
    <property type="entry name" value="RAD23PROTEIN"/>
</dbReference>
<dbReference type="GO" id="GO:0031593">
    <property type="term" value="F:polyubiquitin modification-dependent protein binding"/>
    <property type="evidence" value="ECO:0007669"/>
    <property type="project" value="UniProtKB-UniRule"/>
</dbReference>
<dbReference type="GO" id="GO:0005654">
    <property type="term" value="C:nucleoplasm"/>
    <property type="evidence" value="ECO:0007669"/>
    <property type="project" value="TreeGrafter"/>
</dbReference>
<dbReference type="SMART" id="SM00213">
    <property type="entry name" value="UBQ"/>
    <property type="match status" value="1"/>
</dbReference>
<dbReference type="InterPro" id="IPR004806">
    <property type="entry name" value="Rad23"/>
</dbReference>
<dbReference type="FunFam" id="1.10.10.540:FF:000001">
    <property type="entry name" value="UV excision repair protein RAD23 B"/>
    <property type="match status" value="1"/>
</dbReference>
<evidence type="ECO:0000256" key="3">
    <source>
        <dbReference type="ARBA" id="ARBA00023204"/>
    </source>
</evidence>
<feature type="compositionally biased region" description="Polar residues" evidence="6">
    <location>
        <begin position="128"/>
        <end position="139"/>
    </location>
</feature>
<evidence type="ECO:0000256" key="4">
    <source>
        <dbReference type="ARBA" id="ARBA00023242"/>
    </source>
</evidence>
<feature type="domain" description="UBA" evidence="7">
    <location>
        <begin position="330"/>
        <end position="371"/>
    </location>
</feature>
<dbReference type="SUPFAM" id="SSF101238">
    <property type="entry name" value="XPC-binding domain"/>
    <property type="match status" value="1"/>
</dbReference>
<comment type="caution">
    <text evidence="9">The sequence shown here is derived from an EMBL/GenBank/DDBJ whole genome shotgun (WGS) entry which is preliminary data.</text>
</comment>
<evidence type="ECO:0000256" key="1">
    <source>
        <dbReference type="ARBA" id="ARBA00022737"/>
    </source>
</evidence>
<dbReference type="Pfam" id="PF00627">
    <property type="entry name" value="UBA"/>
    <property type="match status" value="2"/>
</dbReference>
<dbReference type="InterPro" id="IPR009060">
    <property type="entry name" value="UBA-like_sf"/>
</dbReference>
<comment type="function">
    <text evidence="5">Multiubiquitin chain receptor involved in modulation of proteasomal degradation. Involved in nucleotide excision repair.</text>
</comment>
<dbReference type="PANTHER" id="PTHR10621">
    <property type="entry name" value="UV EXCISION REPAIR PROTEIN RAD23"/>
    <property type="match status" value="1"/>
</dbReference>
<comment type="subcellular location">
    <subcellularLocation>
        <location evidence="5">Nucleus</location>
    </subcellularLocation>
    <subcellularLocation>
        <location evidence="5">Cytoplasm</location>
    </subcellularLocation>
</comment>
<dbReference type="FunFam" id="1.10.8.10:FF:000002">
    <property type="entry name" value="UV excision repair protein RAD23 homolog"/>
    <property type="match status" value="1"/>
</dbReference>
<evidence type="ECO:0000256" key="6">
    <source>
        <dbReference type="SAM" id="MobiDB-lite"/>
    </source>
</evidence>
<proteinExistence type="inferred from homology"/>
<dbReference type="InterPro" id="IPR015940">
    <property type="entry name" value="UBA"/>
</dbReference>
<keyword evidence="10" id="KW-1185">Reference proteome</keyword>
<dbReference type="PANTHER" id="PTHR10621:SF0">
    <property type="entry name" value="UV EXCISION REPAIR PROTEIN RAD23"/>
    <property type="match status" value="1"/>
</dbReference>
<dbReference type="GO" id="GO:0043130">
    <property type="term" value="F:ubiquitin binding"/>
    <property type="evidence" value="ECO:0007669"/>
    <property type="project" value="UniProtKB-UniRule"/>
</dbReference>
<name>A0A9X0AMF1_9HELO</name>
<dbReference type="SUPFAM" id="SSF54236">
    <property type="entry name" value="Ubiquitin-like"/>
    <property type="match status" value="1"/>
</dbReference>
<dbReference type="CDD" id="cd14280">
    <property type="entry name" value="UBA1_Rad23_like"/>
    <property type="match status" value="1"/>
</dbReference>
<gene>
    <name evidence="9" type="ORF">OCU04_006163</name>
</gene>
<dbReference type="SMART" id="SM00727">
    <property type="entry name" value="STI1"/>
    <property type="match status" value="1"/>
</dbReference>
<dbReference type="SUPFAM" id="SSF46934">
    <property type="entry name" value="UBA-like"/>
    <property type="match status" value="2"/>
</dbReference>
<dbReference type="InterPro" id="IPR006636">
    <property type="entry name" value="STI1_HS-bd"/>
</dbReference>
<dbReference type="SMART" id="SM00165">
    <property type="entry name" value="UBA"/>
    <property type="match status" value="2"/>
</dbReference>
<sequence>MKLTFKDLKQAKFVIEAEPTELISEVKDKISKEKGWEASQQKLIYSGKILQDANTVESYHIEEKGFIVCMVSKPKAAPAASSSATKAPSTPAPATAATPAPPAAPAHSSSTANTAVPATPSPAGASVPSVQATPSNETTGLAMGAERSAQIAEMEAMGFERSQIDLAMRAAFFNSERAIEYLLTGIPENLLQEQRQAAPAAPAAGQASSQPAAGGEDEPVDLFAAAANAGNRGGAARGRAGADNAAAPGAGAGGLGNLDFLRNNPQFQQLRQVVQQQPQMLEPILQQVGAGNPQLATLISQHPEQFLQLLSENADDDAPLPPGAQAIEVSGEERDAIERLCRLGFNRDQAIQAYFACDKNEELAANFLFEQPEDEE</sequence>
<dbReference type="Gene3D" id="1.10.10.540">
    <property type="entry name" value="XPC-binding domain"/>
    <property type="match status" value="1"/>
</dbReference>
<keyword evidence="3 5" id="KW-0234">DNA repair</keyword>
<dbReference type="Proteomes" id="UP001152300">
    <property type="component" value="Unassembled WGS sequence"/>
</dbReference>
<keyword evidence="5" id="KW-0963">Cytoplasm</keyword>
<dbReference type="NCBIfam" id="TIGR00601">
    <property type="entry name" value="rad23"/>
    <property type="match status" value="1"/>
</dbReference>
<dbReference type="EMBL" id="JAPEIS010000006">
    <property type="protein sequence ID" value="KAJ8065482.1"/>
    <property type="molecule type" value="Genomic_DNA"/>
</dbReference>
<feature type="domain" description="Ubiquitin-like" evidence="8">
    <location>
        <begin position="1"/>
        <end position="76"/>
    </location>
</feature>
<dbReference type="FunFam" id="1.10.8.10:FF:000003">
    <property type="entry name" value="UV excision repair protein RAD23 homolog"/>
    <property type="match status" value="1"/>
</dbReference>
<feature type="compositionally biased region" description="Low complexity" evidence="6">
    <location>
        <begin position="105"/>
        <end position="115"/>
    </location>
</feature>
<feature type="region of interest" description="Disordered" evidence="6">
    <location>
        <begin position="80"/>
        <end position="142"/>
    </location>
</feature>
<feature type="domain" description="UBA" evidence="7">
    <location>
        <begin position="143"/>
        <end position="185"/>
    </location>
</feature>
<dbReference type="InterPro" id="IPR000626">
    <property type="entry name" value="Ubiquitin-like_dom"/>
</dbReference>
<feature type="region of interest" description="Disordered" evidence="6">
    <location>
        <begin position="194"/>
        <end position="217"/>
    </location>
</feature>
<dbReference type="PROSITE" id="PS50030">
    <property type="entry name" value="UBA"/>
    <property type="match status" value="2"/>
</dbReference>
<dbReference type="GO" id="GO:0070628">
    <property type="term" value="F:proteasome binding"/>
    <property type="evidence" value="ECO:0007669"/>
    <property type="project" value="TreeGrafter"/>
</dbReference>
<comment type="similarity">
    <text evidence="5">Belongs to the RAD23 family.</text>
</comment>
<dbReference type="GO" id="GO:0005829">
    <property type="term" value="C:cytosol"/>
    <property type="evidence" value="ECO:0007669"/>
    <property type="project" value="TreeGrafter"/>
</dbReference>
<evidence type="ECO:0000313" key="10">
    <source>
        <dbReference type="Proteomes" id="UP001152300"/>
    </source>
</evidence>
<reference evidence="9" key="1">
    <citation type="submission" date="2022-11" db="EMBL/GenBank/DDBJ databases">
        <title>Genome Resource of Sclerotinia nivalis Strain SnTB1, a Plant Pathogen Isolated from American Ginseng.</title>
        <authorList>
            <person name="Fan S."/>
        </authorList>
    </citation>
    <scope>NUCLEOTIDE SEQUENCE</scope>
    <source>
        <strain evidence="9">SnTB1</strain>
    </source>
</reference>
<dbReference type="CDD" id="cd14281">
    <property type="entry name" value="UBA2_Rad23_like"/>
    <property type="match status" value="1"/>
</dbReference>
<evidence type="ECO:0000313" key="9">
    <source>
        <dbReference type="EMBL" id="KAJ8065482.1"/>
    </source>
</evidence>
<dbReference type="CDD" id="cd01805">
    <property type="entry name" value="Ubl_Rad23"/>
    <property type="match status" value="1"/>
</dbReference>
<dbReference type="AlphaFoldDB" id="A0A9X0AMF1"/>
<dbReference type="InterPro" id="IPR029071">
    <property type="entry name" value="Ubiquitin-like_domsf"/>
</dbReference>
<accession>A0A9X0AMF1</accession>
<dbReference type="OrthoDB" id="419317at2759"/>
<dbReference type="PROSITE" id="PS50053">
    <property type="entry name" value="UBIQUITIN_2"/>
    <property type="match status" value="1"/>
</dbReference>
<dbReference type="Pfam" id="PF09280">
    <property type="entry name" value="XPC-binding"/>
    <property type="match status" value="1"/>
</dbReference>
<dbReference type="Gene3D" id="3.10.20.90">
    <property type="entry name" value="Phosphatidylinositol 3-kinase Catalytic Subunit, Chain A, domain 1"/>
    <property type="match status" value="1"/>
</dbReference>
<dbReference type="GO" id="GO:0003684">
    <property type="term" value="F:damaged DNA binding"/>
    <property type="evidence" value="ECO:0007669"/>
    <property type="project" value="UniProtKB-UniRule"/>
</dbReference>
<dbReference type="Pfam" id="PF00240">
    <property type="entry name" value="ubiquitin"/>
    <property type="match status" value="1"/>
</dbReference>
<dbReference type="GO" id="GO:0006289">
    <property type="term" value="P:nucleotide-excision repair"/>
    <property type="evidence" value="ECO:0007669"/>
    <property type="project" value="UniProtKB-UniRule"/>
</dbReference>
<evidence type="ECO:0000259" key="7">
    <source>
        <dbReference type="PROSITE" id="PS50030"/>
    </source>
</evidence>
<keyword evidence="2 5" id="KW-0227">DNA damage</keyword>
<protein>
    <recommendedName>
        <fullName evidence="5">UV excision repair protein RAD23</fullName>
    </recommendedName>
</protein>
<keyword evidence="4 5" id="KW-0539">Nucleus</keyword>
<dbReference type="InterPro" id="IPR036353">
    <property type="entry name" value="XPC-bd_sf"/>
</dbReference>
<evidence type="ECO:0000256" key="5">
    <source>
        <dbReference type="RuleBase" id="RU367049"/>
    </source>
</evidence>
<dbReference type="Gene3D" id="1.10.8.10">
    <property type="entry name" value="DNA helicase RuvA subunit, C-terminal domain"/>
    <property type="match status" value="2"/>
</dbReference>